<dbReference type="InterPro" id="IPR036396">
    <property type="entry name" value="Cyt_P450_sf"/>
</dbReference>
<dbReference type="GO" id="GO:0005506">
    <property type="term" value="F:iron ion binding"/>
    <property type="evidence" value="ECO:0007669"/>
    <property type="project" value="InterPro"/>
</dbReference>
<evidence type="ECO:0000256" key="5">
    <source>
        <dbReference type="ARBA" id="ARBA00022723"/>
    </source>
</evidence>
<keyword evidence="7 9" id="KW-0408">Iron</keyword>
<feature type="binding site" description="axial binding residue" evidence="9">
    <location>
        <position position="431"/>
    </location>
    <ligand>
        <name>heme</name>
        <dbReference type="ChEBI" id="CHEBI:30413"/>
    </ligand>
    <ligandPart>
        <name>Fe</name>
        <dbReference type="ChEBI" id="CHEBI:18248"/>
    </ligandPart>
</feature>
<comment type="pathway">
    <text evidence="2">Secondary metabolite biosynthesis.</text>
</comment>
<comment type="cofactor">
    <cofactor evidence="1 9">
        <name>heme</name>
        <dbReference type="ChEBI" id="CHEBI:30413"/>
    </cofactor>
</comment>
<keyword evidence="8 10" id="KW-0503">Monooxygenase</keyword>
<accession>A0A9P6EAR0</accession>
<sequence length="501" mass="55902">MTLVTLLSIAIAGYALYNYISSRKPQGRPLPPGPKGFPVVGNVADLPTEQEWQTYASWGRKWGGLVHISLLGQPLIIVNSYKYLEEFEKKGAIYSDRPTLEMGGELVGYSRMLVLTRYGPRFREYRKHFSRFVGPNPTQELYPLIEQATHKFLKNTLLDPKNLNANLRRMAGGIIMKVAYGYDVKDENDEFVELVERANTNFSKSTVPGAFIVDVFPALKYLPEWLPGMKFLSLAREWRQLTDENADLPFEFTKKQVESGSSKASLVSTGLQEQSHPTKEYIHELKWAAASMYAGGADTTVSAEYAFFLAMVLFPDVQKRAQAEIDAVVGDERLPSLADKPNLPYVSAIITEVLRWNSVGPLGAPHTAMEDGYINGFFVPKDSMIIANLWNMLHDSELYPDPFTFNPERYLGSSPQQDPRKITFGFGRRICPGMYLAEASLFACVAKALATLNVEKALDAQGSPIIPVHEMTDGVISYPKPFQCSIKPRSAKASSLIVESS</sequence>
<dbReference type="InterPro" id="IPR050364">
    <property type="entry name" value="Cytochrome_P450_fung"/>
</dbReference>
<dbReference type="Proteomes" id="UP000807306">
    <property type="component" value="Unassembled WGS sequence"/>
</dbReference>
<dbReference type="PROSITE" id="PS00086">
    <property type="entry name" value="CYTOCHROME_P450"/>
    <property type="match status" value="1"/>
</dbReference>
<comment type="caution">
    <text evidence="11">The sequence shown here is derived from an EMBL/GenBank/DDBJ whole genome shotgun (WGS) entry which is preliminary data.</text>
</comment>
<keyword evidence="4 9" id="KW-0349">Heme</keyword>
<evidence type="ECO:0000256" key="2">
    <source>
        <dbReference type="ARBA" id="ARBA00005179"/>
    </source>
</evidence>
<evidence type="ECO:0000313" key="11">
    <source>
        <dbReference type="EMBL" id="KAF9525565.1"/>
    </source>
</evidence>
<dbReference type="InterPro" id="IPR017972">
    <property type="entry name" value="Cyt_P450_CS"/>
</dbReference>
<dbReference type="GO" id="GO:0016705">
    <property type="term" value="F:oxidoreductase activity, acting on paired donors, with incorporation or reduction of molecular oxygen"/>
    <property type="evidence" value="ECO:0007669"/>
    <property type="project" value="InterPro"/>
</dbReference>
<evidence type="ECO:0000256" key="6">
    <source>
        <dbReference type="ARBA" id="ARBA00023002"/>
    </source>
</evidence>
<evidence type="ECO:0000256" key="8">
    <source>
        <dbReference type="ARBA" id="ARBA00023033"/>
    </source>
</evidence>
<evidence type="ECO:0000256" key="10">
    <source>
        <dbReference type="RuleBase" id="RU000461"/>
    </source>
</evidence>
<organism evidence="11 12">
    <name type="scientific">Crepidotus variabilis</name>
    <dbReference type="NCBI Taxonomy" id="179855"/>
    <lineage>
        <taxon>Eukaryota</taxon>
        <taxon>Fungi</taxon>
        <taxon>Dikarya</taxon>
        <taxon>Basidiomycota</taxon>
        <taxon>Agaricomycotina</taxon>
        <taxon>Agaricomycetes</taxon>
        <taxon>Agaricomycetidae</taxon>
        <taxon>Agaricales</taxon>
        <taxon>Agaricineae</taxon>
        <taxon>Crepidotaceae</taxon>
        <taxon>Crepidotus</taxon>
    </lineage>
</organism>
<evidence type="ECO:0000256" key="1">
    <source>
        <dbReference type="ARBA" id="ARBA00001971"/>
    </source>
</evidence>
<dbReference type="EMBL" id="MU157882">
    <property type="protein sequence ID" value="KAF9525565.1"/>
    <property type="molecule type" value="Genomic_DNA"/>
</dbReference>
<keyword evidence="6 10" id="KW-0560">Oxidoreductase</keyword>
<evidence type="ECO:0000256" key="3">
    <source>
        <dbReference type="ARBA" id="ARBA00010617"/>
    </source>
</evidence>
<gene>
    <name evidence="11" type="ORF">CPB83DRAFT_859215</name>
</gene>
<dbReference type="CDD" id="cd11065">
    <property type="entry name" value="CYP64-like"/>
    <property type="match status" value="1"/>
</dbReference>
<comment type="similarity">
    <text evidence="3 10">Belongs to the cytochrome P450 family.</text>
</comment>
<dbReference type="Gene3D" id="1.10.630.10">
    <property type="entry name" value="Cytochrome P450"/>
    <property type="match status" value="1"/>
</dbReference>
<protein>
    <submittedName>
        <fullName evidence="11">OrdA protein</fullName>
    </submittedName>
</protein>
<dbReference type="PRINTS" id="PR00463">
    <property type="entry name" value="EP450I"/>
</dbReference>
<dbReference type="PANTHER" id="PTHR46300:SF7">
    <property type="entry name" value="P450, PUTATIVE (EUROFUNG)-RELATED"/>
    <property type="match status" value="1"/>
</dbReference>
<keyword evidence="12" id="KW-1185">Reference proteome</keyword>
<reference evidence="11" key="1">
    <citation type="submission" date="2020-11" db="EMBL/GenBank/DDBJ databases">
        <authorList>
            <consortium name="DOE Joint Genome Institute"/>
            <person name="Ahrendt S."/>
            <person name="Riley R."/>
            <person name="Andreopoulos W."/>
            <person name="Labutti K."/>
            <person name="Pangilinan J."/>
            <person name="Ruiz-Duenas F.J."/>
            <person name="Barrasa J.M."/>
            <person name="Sanchez-Garcia M."/>
            <person name="Camarero S."/>
            <person name="Miyauchi S."/>
            <person name="Serrano A."/>
            <person name="Linde D."/>
            <person name="Babiker R."/>
            <person name="Drula E."/>
            <person name="Ayuso-Fernandez I."/>
            <person name="Pacheco R."/>
            <person name="Padilla G."/>
            <person name="Ferreira P."/>
            <person name="Barriuso J."/>
            <person name="Kellner H."/>
            <person name="Castanera R."/>
            <person name="Alfaro M."/>
            <person name="Ramirez L."/>
            <person name="Pisabarro A.G."/>
            <person name="Kuo A."/>
            <person name="Tritt A."/>
            <person name="Lipzen A."/>
            <person name="He G."/>
            <person name="Yan M."/>
            <person name="Ng V."/>
            <person name="Cullen D."/>
            <person name="Martin F."/>
            <person name="Rosso M.-N."/>
            <person name="Henrissat B."/>
            <person name="Hibbett D."/>
            <person name="Martinez A.T."/>
            <person name="Grigoriev I.V."/>
        </authorList>
    </citation>
    <scope>NUCLEOTIDE SEQUENCE</scope>
    <source>
        <strain evidence="11">CBS 506.95</strain>
    </source>
</reference>
<dbReference type="PANTHER" id="PTHR46300">
    <property type="entry name" value="P450, PUTATIVE (EUROFUNG)-RELATED-RELATED"/>
    <property type="match status" value="1"/>
</dbReference>
<dbReference type="GO" id="GO:0020037">
    <property type="term" value="F:heme binding"/>
    <property type="evidence" value="ECO:0007669"/>
    <property type="project" value="InterPro"/>
</dbReference>
<dbReference type="InterPro" id="IPR001128">
    <property type="entry name" value="Cyt_P450"/>
</dbReference>
<dbReference type="InterPro" id="IPR002401">
    <property type="entry name" value="Cyt_P450_E_grp-I"/>
</dbReference>
<dbReference type="OrthoDB" id="2789670at2759"/>
<name>A0A9P6EAR0_9AGAR</name>
<evidence type="ECO:0000256" key="4">
    <source>
        <dbReference type="ARBA" id="ARBA00022617"/>
    </source>
</evidence>
<dbReference type="SUPFAM" id="SSF48264">
    <property type="entry name" value="Cytochrome P450"/>
    <property type="match status" value="1"/>
</dbReference>
<dbReference type="AlphaFoldDB" id="A0A9P6EAR0"/>
<dbReference type="Pfam" id="PF00067">
    <property type="entry name" value="p450"/>
    <property type="match status" value="1"/>
</dbReference>
<proteinExistence type="inferred from homology"/>
<evidence type="ECO:0000256" key="7">
    <source>
        <dbReference type="ARBA" id="ARBA00023004"/>
    </source>
</evidence>
<keyword evidence="5 9" id="KW-0479">Metal-binding</keyword>
<evidence type="ECO:0000256" key="9">
    <source>
        <dbReference type="PIRSR" id="PIRSR602401-1"/>
    </source>
</evidence>
<evidence type="ECO:0000313" key="12">
    <source>
        <dbReference type="Proteomes" id="UP000807306"/>
    </source>
</evidence>
<dbReference type="GO" id="GO:0004497">
    <property type="term" value="F:monooxygenase activity"/>
    <property type="evidence" value="ECO:0007669"/>
    <property type="project" value="UniProtKB-KW"/>
</dbReference>